<keyword evidence="4" id="KW-1185">Reference proteome</keyword>
<sequence length="76" mass="7436">MTRPGRAARVTGPRRAGAALATLAAVTALLITGCAPGATAKPAGTADGATVKDMQQKVDDAESAAAQADSDATQNN</sequence>
<feature type="compositionally biased region" description="Low complexity" evidence="1">
    <location>
        <begin position="63"/>
        <end position="76"/>
    </location>
</feature>
<reference evidence="3 4" key="1">
    <citation type="submission" date="2015-06" db="EMBL/GenBank/DDBJ databases">
        <title>Recapitulation of the evolution of biosynthetic gene clusters reveals hidden chemical diversity on bacterial genomes.</title>
        <authorList>
            <person name="Cruz-Morales P."/>
            <person name="Martinez-Guerrero C."/>
            <person name="Morales-Escalante M.A."/>
            <person name="Yanez-Guerra L.A."/>
            <person name="Kopp J.F."/>
            <person name="Feldmann J."/>
            <person name="Ramos-Aboites H.E."/>
            <person name="Barona-Gomez F."/>
        </authorList>
    </citation>
    <scope>NUCLEOTIDE SEQUENCE [LARGE SCALE GENOMIC DNA]</scope>
    <source>
        <strain evidence="3 4">ATCC 31245</strain>
    </source>
</reference>
<name>A0A0J6XR09_9ACTN</name>
<protein>
    <recommendedName>
        <fullName evidence="5">Lipoprotein</fullName>
    </recommendedName>
</protein>
<feature type="signal peptide" evidence="2">
    <location>
        <begin position="1"/>
        <end position="40"/>
    </location>
</feature>
<feature type="compositionally biased region" description="Low complexity" evidence="1">
    <location>
        <begin position="37"/>
        <end position="49"/>
    </location>
</feature>
<dbReference type="PATRIC" id="fig|66430.4.peg.4731"/>
<evidence type="ECO:0000313" key="4">
    <source>
        <dbReference type="Proteomes" id="UP000035932"/>
    </source>
</evidence>
<organism evidence="3 4">
    <name type="scientific">Streptomyces roseus</name>
    <dbReference type="NCBI Taxonomy" id="66430"/>
    <lineage>
        <taxon>Bacteria</taxon>
        <taxon>Bacillati</taxon>
        <taxon>Actinomycetota</taxon>
        <taxon>Actinomycetes</taxon>
        <taxon>Kitasatosporales</taxon>
        <taxon>Streptomycetaceae</taxon>
        <taxon>Streptomyces</taxon>
    </lineage>
</organism>
<dbReference type="STRING" id="66430.ACS04_11680"/>
<evidence type="ECO:0000256" key="1">
    <source>
        <dbReference type="SAM" id="MobiDB-lite"/>
    </source>
</evidence>
<evidence type="ECO:0000313" key="3">
    <source>
        <dbReference type="EMBL" id="KMO97679.1"/>
    </source>
</evidence>
<dbReference type="PROSITE" id="PS51257">
    <property type="entry name" value="PROKAR_LIPOPROTEIN"/>
    <property type="match status" value="1"/>
</dbReference>
<dbReference type="AlphaFoldDB" id="A0A0J6XR09"/>
<evidence type="ECO:0008006" key="5">
    <source>
        <dbReference type="Google" id="ProtNLM"/>
    </source>
</evidence>
<evidence type="ECO:0000256" key="2">
    <source>
        <dbReference type="SAM" id="SignalP"/>
    </source>
</evidence>
<dbReference type="Proteomes" id="UP000035932">
    <property type="component" value="Unassembled WGS sequence"/>
</dbReference>
<dbReference type="EMBL" id="LFML01000044">
    <property type="protein sequence ID" value="KMO97679.1"/>
    <property type="molecule type" value="Genomic_DNA"/>
</dbReference>
<feature type="region of interest" description="Disordered" evidence="1">
    <location>
        <begin position="37"/>
        <end position="76"/>
    </location>
</feature>
<feature type="chain" id="PRO_5005284367" description="Lipoprotein" evidence="2">
    <location>
        <begin position="41"/>
        <end position="76"/>
    </location>
</feature>
<accession>A0A0J6XR09</accession>
<comment type="caution">
    <text evidence="3">The sequence shown here is derived from an EMBL/GenBank/DDBJ whole genome shotgun (WGS) entry which is preliminary data.</text>
</comment>
<proteinExistence type="predicted"/>
<keyword evidence="2" id="KW-0732">Signal</keyword>
<gene>
    <name evidence="3" type="ORF">ACS04_11680</name>
</gene>